<gene>
    <name evidence="2" type="ORF">LHGZ1_2400</name>
</gene>
<dbReference type="Proteomes" id="UP000197424">
    <property type="component" value="Chromosome"/>
</dbReference>
<feature type="region of interest" description="Disordered" evidence="1">
    <location>
        <begin position="21"/>
        <end position="48"/>
    </location>
</feature>
<dbReference type="EMBL" id="CP022115">
    <property type="protein sequence ID" value="ASJ25231.1"/>
    <property type="molecule type" value="Genomic_DNA"/>
</dbReference>
<evidence type="ECO:0000313" key="2">
    <source>
        <dbReference type="EMBL" id="ASJ25231.1"/>
    </source>
</evidence>
<feature type="compositionally biased region" description="Basic residues" evidence="1">
    <location>
        <begin position="37"/>
        <end position="48"/>
    </location>
</feature>
<evidence type="ECO:0000313" key="3">
    <source>
        <dbReference type="Proteomes" id="UP000197424"/>
    </source>
</evidence>
<accession>A0A248LL82</accession>
<name>A0A248LL82_9NEIS</name>
<dbReference type="AlphaFoldDB" id="A0A248LL82"/>
<organism evidence="2 3">
    <name type="scientific">Laribacter hongkongensis</name>
    <dbReference type="NCBI Taxonomy" id="168471"/>
    <lineage>
        <taxon>Bacteria</taxon>
        <taxon>Pseudomonadati</taxon>
        <taxon>Pseudomonadota</taxon>
        <taxon>Betaproteobacteria</taxon>
        <taxon>Neisseriales</taxon>
        <taxon>Aquaspirillaceae</taxon>
        <taxon>Laribacter</taxon>
    </lineage>
</organism>
<reference evidence="3" key="1">
    <citation type="submission" date="2017-06" db="EMBL/GenBank/DDBJ databases">
        <title>Whole genome sequence of Laribacter hongkongensis LHGZ1.</title>
        <authorList>
            <person name="Chen D."/>
            <person name="Wu H."/>
            <person name="Chen J."/>
        </authorList>
    </citation>
    <scope>NUCLEOTIDE SEQUENCE [LARGE SCALE GENOMIC DNA]</scope>
    <source>
        <strain evidence="3">LHGZ1</strain>
    </source>
</reference>
<protein>
    <submittedName>
        <fullName evidence="2">Uncharacterized protein</fullName>
    </submittedName>
</protein>
<sequence length="48" mass="5209">MHGGILLWSFLLTLQCAGAGGSWRAEPDGDEATLPGRQKRRRFPARAG</sequence>
<proteinExistence type="predicted"/>
<evidence type="ECO:0000256" key="1">
    <source>
        <dbReference type="SAM" id="MobiDB-lite"/>
    </source>
</evidence>